<dbReference type="InterPro" id="IPR038286">
    <property type="entry name" value="IPK_sf"/>
</dbReference>
<organism evidence="6 7">
    <name type="scientific">Adineta ricciae</name>
    <name type="common">Rotifer</name>
    <dbReference type="NCBI Taxonomy" id="249248"/>
    <lineage>
        <taxon>Eukaryota</taxon>
        <taxon>Metazoa</taxon>
        <taxon>Spiralia</taxon>
        <taxon>Gnathifera</taxon>
        <taxon>Rotifera</taxon>
        <taxon>Eurotatoria</taxon>
        <taxon>Bdelloidea</taxon>
        <taxon>Adinetida</taxon>
        <taxon>Adinetidae</taxon>
        <taxon>Adineta</taxon>
    </lineage>
</organism>
<proteinExistence type="inferred from homology"/>
<keyword evidence="7" id="KW-1185">Reference proteome</keyword>
<dbReference type="Pfam" id="PF03770">
    <property type="entry name" value="IPK"/>
    <property type="match status" value="1"/>
</dbReference>
<dbReference type="GO" id="GO:0000828">
    <property type="term" value="F:inositol hexakisphosphate kinase activity"/>
    <property type="evidence" value="ECO:0007669"/>
    <property type="project" value="TreeGrafter"/>
</dbReference>
<dbReference type="PANTHER" id="PTHR12400:SF21">
    <property type="entry name" value="KINASE"/>
    <property type="match status" value="1"/>
</dbReference>
<dbReference type="EMBL" id="CAJNOR010000633">
    <property type="protein sequence ID" value="CAF0967992.1"/>
    <property type="molecule type" value="Genomic_DNA"/>
</dbReference>
<dbReference type="GO" id="GO:0005737">
    <property type="term" value="C:cytoplasm"/>
    <property type="evidence" value="ECO:0007669"/>
    <property type="project" value="TreeGrafter"/>
</dbReference>
<gene>
    <name evidence="6" type="ORF">XAT740_LOCUS11513</name>
</gene>
<dbReference type="AlphaFoldDB" id="A0A814EDS1"/>
<dbReference type="EC" id="2.7.-.-" evidence="4"/>
<reference evidence="6" key="1">
    <citation type="submission" date="2021-02" db="EMBL/GenBank/DDBJ databases">
        <authorList>
            <person name="Nowell W R."/>
        </authorList>
    </citation>
    <scope>NUCLEOTIDE SEQUENCE</scope>
</reference>
<dbReference type="GO" id="GO:0005634">
    <property type="term" value="C:nucleus"/>
    <property type="evidence" value="ECO:0007669"/>
    <property type="project" value="TreeGrafter"/>
</dbReference>
<feature type="region of interest" description="Disordered" evidence="5">
    <location>
        <begin position="112"/>
        <end position="137"/>
    </location>
</feature>
<protein>
    <recommendedName>
        <fullName evidence="4">Kinase</fullName>
        <ecNumber evidence="4">2.7.-.-</ecNumber>
    </recommendedName>
</protein>
<dbReference type="Gene3D" id="3.30.470.160">
    <property type="entry name" value="Inositol polyphosphate kinase"/>
    <property type="match status" value="1"/>
</dbReference>
<evidence type="ECO:0000313" key="6">
    <source>
        <dbReference type="EMBL" id="CAF0967992.1"/>
    </source>
</evidence>
<evidence type="ECO:0000256" key="4">
    <source>
        <dbReference type="RuleBase" id="RU363090"/>
    </source>
</evidence>
<keyword evidence="3 4" id="KW-0418">Kinase</keyword>
<sequence>MLLISTSYVLTVDDCFSAEVELSLNSMVRMNECEYNRQSLIQLSPFSHQVGGHSTMLQYDKNTLCKVLDPPELYFYQSMPESLKKFTPEFRGKITVQYWEDELGYVKLVARPETSSSDDEHSSNEDHAPVTTDQQSIDNNARKLVQLRCSEDGHIDYSNSLGNDVVNYEQGKITMAKINPWSLELCKKQAEKLHQELIDAEYVAVSQKYILLENVTARFRHPSILDLKMGKRQYADIDSDEKRQSKIQKCELSTSSTLGVRLCGMQVYQVDSGRYIFTDKYRGRLLSVEGFRTALVEFFNNGRTKRLDVLPEIIDRLRTLYETINSLARYRFYSGSLLIVYDSSLQSDLIDVRMIDFAHSIHASTTDETSASNIHMGPDKGYLCGLEHLINIFKEIFNEGNTSTPANIN</sequence>
<dbReference type="SUPFAM" id="SSF56104">
    <property type="entry name" value="SAICAR synthase-like"/>
    <property type="match status" value="1"/>
</dbReference>
<evidence type="ECO:0000313" key="7">
    <source>
        <dbReference type="Proteomes" id="UP000663828"/>
    </source>
</evidence>
<feature type="compositionally biased region" description="Basic and acidic residues" evidence="5">
    <location>
        <begin position="118"/>
        <end position="128"/>
    </location>
</feature>
<dbReference type="GO" id="GO:0046854">
    <property type="term" value="P:phosphatidylinositol phosphate biosynthetic process"/>
    <property type="evidence" value="ECO:0007669"/>
    <property type="project" value="TreeGrafter"/>
</dbReference>
<dbReference type="Proteomes" id="UP000663828">
    <property type="component" value="Unassembled WGS sequence"/>
</dbReference>
<dbReference type="PANTHER" id="PTHR12400">
    <property type="entry name" value="INOSITOL POLYPHOSPHATE KINASE"/>
    <property type="match status" value="1"/>
</dbReference>
<accession>A0A814EDS1</accession>
<dbReference type="GO" id="GO:0032958">
    <property type="term" value="P:inositol phosphate biosynthetic process"/>
    <property type="evidence" value="ECO:0007669"/>
    <property type="project" value="InterPro"/>
</dbReference>
<evidence type="ECO:0000256" key="2">
    <source>
        <dbReference type="ARBA" id="ARBA00022679"/>
    </source>
</evidence>
<name>A0A814EDS1_ADIRI</name>
<comment type="similarity">
    <text evidence="1 4">Belongs to the inositol phosphokinase (IPK) family.</text>
</comment>
<evidence type="ECO:0000256" key="5">
    <source>
        <dbReference type="SAM" id="MobiDB-lite"/>
    </source>
</evidence>
<dbReference type="InterPro" id="IPR005522">
    <property type="entry name" value="IPK"/>
</dbReference>
<comment type="caution">
    <text evidence="6">The sequence shown here is derived from an EMBL/GenBank/DDBJ whole genome shotgun (WGS) entry which is preliminary data.</text>
</comment>
<evidence type="ECO:0000256" key="1">
    <source>
        <dbReference type="ARBA" id="ARBA00007374"/>
    </source>
</evidence>
<evidence type="ECO:0000256" key="3">
    <source>
        <dbReference type="ARBA" id="ARBA00022777"/>
    </source>
</evidence>
<keyword evidence="2 4" id="KW-0808">Transferase</keyword>